<dbReference type="SUPFAM" id="SSF52980">
    <property type="entry name" value="Restriction endonuclease-like"/>
    <property type="match status" value="1"/>
</dbReference>
<dbReference type="Gene3D" id="3.90.1570.10">
    <property type="entry name" value="tt1808, chain A"/>
    <property type="match status" value="1"/>
</dbReference>
<dbReference type="PANTHER" id="PTHR35400">
    <property type="entry name" value="SLR1083 PROTEIN"/>
    <property type="match status" value="1"/>
</dbReference>
<gene>
    <name evidence="2" type="ORF">K7472_03720</name>
</gene>
<dbReference type="Proteomes" id="UP001198565">
    <property type="component" value="Unassembled WGS sequence"/>
</dbReference>
<dbReference type="GO" id="GO:0004519">
    <property type="term" value="F:endonuclease activity"/>
    <property type="evidence" value="ECO:0007669"/>
    <property type="project" value="UniProtKB-KW"/>
</dbReference>
<dbReference type="InterPro" id="IPR008538">
    <property type="entry name" value="Uma2"/>
</dbReference>
<keyword evidence="3" id="KW-1185">Reference proteome</keyword>
<evidence type="ECO:0000313" key="2">
    <source>
        <dbReference type="EMBL" id="MBY8883950.1"/>
    </source>
</evidence>
<feature type="domain" description="Putative restriction endonuclease" evidence="1">
    <location>
        <begin position="28"/>
        <end position="189"/>
    </location>
</feature>
<keyword evidence="2" id="KW-0378">Hydrolase</keyword>
<reference evidence="2 3" key="1">
    <citation type="submission" date="2021-08" db="EMBL/GenBank/DDBJ databases">
        <title>Streptomyces sp. PTM05 isolated from lichen.</title>
        <authorList>
            <person name="Somphong A."/>
            <person name="Phongsopitanun W."/>
            <person name="Tanasupawat S."/>
        </authorList>
    </citation>
    <scope>NUCLEOTIDE SEQUENCE [LARGE SCALE GENOMIC DNA]</scope>
    <source>
        <strain evidence="2 3">Ptm05</strain>
    </source>
</reference>
<keyword evidence="2" id="KW-0255">Endonuclease</keyword>
<protein>
    <submittedName>
        <fullName evidence="2">Uma2 family endonuclease</fullName>
    </submittedName>
</protein>
<evidence type="ECO:0000313" key="3">
    <source>
        <dbReference type="Proteomes" id="UP001198565"/>
    </source>
</evidence>
<comment type="caution">
    <text evidence="2">The sequence shown here is derived from an EMBL/GenBank/DDBJ whole genome shotgun (WGS) entry which is preliminary data.</text>
</comment>
<sequence length="197" mass="21289">MSALPIEPPQDDGYSWDELVGIWATMDHPEGCKVEIIDGSITVTPSPANQHSSIVFKLLRMLVKAIPDELGVYTTLDVAVPAYGNLYVPDLVVIPEDVVDHTPGHYVAADQVLLAIEVTSPSNARRDRITKLAGYATGGVPLYLLVDRWAPGGPLVTLFGEPEEHTYKTLQTAKFGDQVHLPAPFDLTIDTGAFPGS</sequence>
<keyword evidence="2" id="KW-0540">Nuclease</keyword>
<dbReference type="RefSeq" id="WP_222973814.1">
    <property type="nucleotide sequence ID" value="NZ_JAINVZ010000002.1"/>
</dbReference>
<evidence type="ECO:0000259" key="1">
    <source>
        <dbReference type="Pfam" id="PF05685"/>
    </source>
</evidence>
<dbReference type="InterPro" id="IPR011335">
    <property type="entry name" value="Restrct_endonuc-II-like"/>
</dbReference>
<accession>A0ABS7QNF1</accession>
<name>A0ABS7QNF1_9ACTN</name>
<dbReference type="CDD" id="cd06260">
    <property type="entry name" value="DUF820-like"/>
    <property type="match status" value="1"/>
</dbReference>
<organism evidence="2 3">
    <name type="scientific">Streptantibioticus parmotrematis</name>
    <dbReference type="NCBI Taxonomy" id="2873249"/>
    <lineage>
        <taxon>Bacteria</taxon>
        <taxon>Bacillati</taxon>
        <taxon>Actinomycetota</taxon>
        <taxon>Actinomycetes</taxon>
        <taxon>Kitasatosporales</taxon>
        <taxon>Streptomycetaceae</taxon>
        <taxon>Streptantibioticus</taxon>
    </lineage>
</organism>
<dbReference type="PANTHER" id="PTHR35400:SF3">
    <property type="entry name" value="SLL1072 PROTEIN"/>
    <property type="match status" value="1"/>
</dbReference>
<proteinExistence type="predicted"/>
<dbReference type="InterPro" id="IPR012296">
    <property type="entry name" value="Nuclease_put_TT1808"/>
</dbReference>
<dbReference type="Pfam" id="PF05685">
    <property type="entry name" value="Uma2"/>
    <property type="match status" value="1"/>
</dbReference>
<dbReference type="EMBL" id="JAINVZ010000002">
    <property type="protein sequence ID" value="MBY8883950.1"/>
    <property type="molecule type" value="Genomic_DNA"/>
</dbReference>